<dbReference type="SUPFAM" id="SSF49842">
    <property type="entry name" value="TNF-like"/>
    <property type="match status" value="1"/>
</dbReference>
<feature type="region of interest" description="Disordered" evidence="6">
    <location>
        <begin position="38"/>
        <end position="66"/>
    </location>
</feature>
<reference evidence="9" key="3">
    <citation type="submission" date="2025-09" db="UniProtKB">
        <authorList>
            <consortium name="Ensembl"/>
        </authorList>
    </citation>
    <scope>IDENTIFICATION</scope>
</reference>
<sequence length="237" mass="25701">NLTPQMAQVALLYLCALVNIISVYSAADNPCLAGIPGMPGSQGLPGRDGRDGAYGPKGEKGDPGQKIHFGLAWNGDKGDPCPQGLIGPPGKVGPPGSFIQQEQFTGVVGFHVGLKDGFPTPGSPIIFPHVWYNDQEAYSTESGKFTAPLSGLYFFTYHITVFKTDMWVTLRKNSNIIQYTYNSNDFSKSLHASGSSLLKLNKGDQIWLQVHENRNGLYADNDDDTTFTGFLLQQLPS</sequence>
<evidence type="ECO:0000313" key="10">
    <source>
        <dbReference type="Proteomes" id="UP000694620"/>
    </source>
</evidence>
<evidence type="ECO:0000256" key="6">
    <source>
        <dbReference type="SAM" id="MobiDB-lite"/>
    </source>
</evidence>
<dbReference type="PANTHER" id="PTHR15427:SF21">
    <property type="entry name" value="COMPLEMENT C1Q AND TUMOR NECROSIS FACTOR-RELATED PROTEIN 9A"/>
    <property type="match status" value="1"/>
</dbReference>
<dbReference type="InterPro" id="IPR050392">
    <property type="entry name" value="Collagen/C1q_domain"/>
</dbReference>
<reference evidence="9" key="1">
    <citation type="submission" date="2021-06" db="EMBL/GenBank/DDBJ databases">
        <authorList>
            <consortium name="Wellcome Sanger Institute Data Sharing"/>
        </authorList>
    </citation>
    <scope>NUCLEOTIDE SEQUENCE [LARGE SCALE GENOMIC DNA]</scope>
</reference>
<reference evidence="9" key="2">
    <citation type="submission" date="2025-08" db="UniProtKB">
        <authorList>
            <consortium name="Ensembl"/>
        </authorList>
    </citation>
    <scope>IDENTIFICATION</scope>
</reference>
<feature type="compositionally biased region" description="Basic and acidic residues" evidence="6">
    <location>
        <begin position="47"/>
        <end position="65"/>
    </location>
</feature>
<feature type="signal peptide" evidence="7">
    <location>
        <begin position="1"/>
        <end position="27"/>
    </location>
</feature>
<keyword evidence="3" id="KW-0272">Extracellular matrix</keyword>
<dbReference type="GO" id="GO:0005581">
    <property type="term" value="C:collagen trimer"/>
    <property type="evidence" value="ECO:0007669"/>
    <property type="project" value="UniProtKB-KW"/>
</dbReference>
<proteinExistence type="predicted"/>
<keyword evidence="5" id="KW-0176">Collagen</keyword>
<dbReference type="Gene3D" id="2.60.120.40">
    <property type="match status" value="1"/>
</dbReference>
<name>A0A8C4S5L9_ERPCA</name>
<comment type="subcellular location">
    <subcellularLocation>
        <location evidence="1">Secreted</location>
        <location evidence="1">Extracellular space</location>
        <location evidence="1">Extracellular matrix</location>
    </subcellularLocation>
</comment>
<protein>
    <recommendedName>
        <fullName evidence="8">C1q domain-containing protein</fullName>
    </recommendedName>
</protein>
<evidence type="ECO:0000256" key="1">
    <source>
        <dbReference type="ARBA" id="ARBA00004498"/>
    </source>
</evidence>
<evidence type="ECO:0000259" key="8">
    <source>
        <dbReference type="PROSITE" id="PS50871"/>
    </source>
</evidence>
<dbReference type="AlphaFoldDB" id="A0A8C4S5L9"/>
<dbReference type="PROSITE" id="PS50871">
    <property type="entry name" value="C1Q"/>
    <property type="match status" value="1"/>
</dbReference>
<dbReference type="PRINTS" id="PR00007">
    <property type="entry name" value="COMPLEMNTC1Q"/>
</dbReference>
<accession>A0A8C4S5L9</accession>
<evidence type="ECO:0000256" key="7">
    <source>
        <dbReference type="SAM" id="SignalP"/>
    </source>
</evidence>
<keyword evidence="2" id="KW-0964">Secreted</keyword>
<evidence type="ECO:0000256" key="5">
    <source>
        <dbReference type="ARBA" id="ARBA00023119"/>
    </source>
</evidence>
<dbReference type="InterPro" id="IPR008983">
    <property type="entry name" value="Tumour_necrosis_fac-like_dom"/>
</dbReference>
<dbReference type="Proteomes" id="UP000694620">
    <property type="component" value="Chromosome 4"/>
</dbReference>
<evidence type="ECO:0000256" key="2">
    <source>
        <dbReference type="ARBA" id="ARBA00022525"/>
    </source>
</evidence>
<dbReference type="InterPro" id="IPR001073">
    <property type="entry name" value="C1q_dom"/>
</dbReference>
<organism evidence="9 10">
    <name type="scientific">Erpetoichthys calabaricus</name>
    <name type="common">Rope fish</name>
    <name type="synonym">Calamoichthys calabaricus</name>
    <dbReference type="NCBI Taxonomy" id="27687"/>
    <lineage>
        <taxon>Eukaryota</taxon>
        <taxon>Metazoa</taxon>
        <taxon>Chordata</taxon>
        <taxon>Craniata</taxon>
        <taxon>Vertebrata</taxon>
        <taxon>Euteleostomi</taxon>
        <taxon>Actinopterygii</taxon>
        <taxon>Polypteriformes</taxon>
        <taxon>Polypteridae</taxon>
        <taxon>Erpetoichthys</taxon>
    </lineage>
</organism>
<feature type="chain" id="PRO_5034330280" description="C1q domain-containing protein" evidence="7">
    <location>
        <begin position="28"/>
        <end position="237"/>
    </location>
</feature>
<keyword evidence="4 7" id="KW-0732">Signal</keyword>
<feature type="domain" description="C1q" evidence="8">
    <location>
        <begin position="103"/>
        <end position="237"/>
    </location>
</feature>
<dbReference type="Pfam" id="PF00386">
    <property type="entry name" value="C1q"/>
    <property type="match status" value="1"/>
</dbReference>
<dbReference type="Ensembl" id="ENSECRT00000012745.1">
    <property type="protein sequence ID" value="ENSECRP00000012531.1"/>
    <property type="gene ID" value="ENSECRG00000008349.1"/>
</dbReference>
<evidence type="ECO:0000256" key="4">
    <source>
        <dbReference type="ARBA" id="ARBA00022729"/>
    </source>
</evidence>
<dbReference type="GeneTree" id="ENSGT00940000159828"/>
<dbReference type="FunFam" id="2.60.120.40:FF:000001">
    <property type="entry name" value="Complement C1q B chain"/>
    <property type="match status" value="1"/>
</dbReference>
<evidence type="ECO:0000256" key="3">
    <source>
        <dbReference type="ARBA" id="ARBA00022530"/>
    </source>
</evidence>
<dbReference type="SMART" id="SM00110">
    <property type="entry name" value="C1Q"/>
    <property type="match status" value="1"/>
</dbReference>
<evidence type="ECO:0000313" key="9">
    <source>
        <dbReference type="Ensembl" id="ENSECRP00000012531.1"/>
    </source>
</evidence>
<keyword evidence="10" id="KW-1185">Reference proteome</keyword>
<dbReference type="PANTHER" id="PTHR15427">
    <property type="entry name" value="EMILIN ELASTIN MICROFIBRIL INTERFACE-LOCATED PROTEIN ELASTIN MICROFIBRIL INTERFACER"/>
    <property type="match status" value="1"/>
</dbReference>